<organism evidence="15 16">
    <name type="scientific">Monosiga brevicollis</name>
    <name type="common">Choanoflagellate</name>
    <dbReference type="NCBI Taxonomy" id="81824"/>
    <lineage>
        <taxon>Eukaryota</taxon>
        <taxon>Choanoflagellata</taxon>
        <taxon>Craspedida</taxon>
        <taxon>Salpingoecidae</taxon>
        <taxon>Monosiga</taxon>
    </lineage>
</organism>
<evidence type="ECO:0000313" key="16">
    <source>
        <dbReference type="Proteomes" id="UP000001357"/>
    </source>
</evidence>
<gene>
    <name evidence="15" type="ORF">MONBRDRAFT_29023</name>
</gene>
<proteinExistence type="inferred from homology"/>
<reference evidence="15 16" key="1">
    <citation type="journal article" date="2008" name="Nature">
        <title>The genome of the choanoflagellate Monosiga brevicollis and the origin of metazoans.</title>
        <authorList>
            <consortium name="JGI Sequencing"/>
            <person name="King N."/>
            <person name="Westbrook M.J."/>
            <person name="Young S.L."/>
            <person name="Kuo A."/>
            <person name="Abedin M."/>
            <person name="Chapman J."/>
            <person name="Fairclough S."/>
            <person name="Hellsten U."/>
            <person name="Isogai Y."/>
            <person name="Letunic I."/>
            <person name="Marr M."/>
            <person name="Pincus D."/>
            <person name="Putnam N."/>
            <person name="Rokas A."/>
            <person name="Wright K.J."/>
            <person name="Zuzow R."/>
            <person name="Dirks W."/>
            <person name="Good M."/>
            <person name="Goodstein D."/>
            <person name="Lemons D."/>
            <person name="Li W."/>
            <person name="Lyons J.B."/>
            <person name="Morris A."/>
            <person name="Nichols S."/>
            <person name="Richter D.J."/>
            <person name="Salamov A."/>
            <person name="Bork P."/>
            <person name="Lim W.A."/>
            <person name="Manning G."/>
            <person name="Miller W.T."/>
            <person name="McGinnis W."/>
            <person name="Shapiro H."/>
            <person name="Tjian R."/>
            <person name="Grigoriev I.V."/>
            <person name="Rokhsar D."/>
        </authorList>
    </citation>
    <scope>NUCLEOTIDE SEQUENCE [LARGE SCALE GENOMIC DNA]</scope>
    <source>
        <strain evidence="16">MX1 / ATCC 50154</strain>
    </source>
</reference>
<evidence type="ECO:0000256" key="2">
    <source>
        <dbReference type="ARBA" id="ARBA00006734"/>
    </source>
</evidence>
<dbReference type="GO" id="GO:0005953">
    <property type="term" value="C:CAAX-protein geranylgeranyltransferase complex"/>
    <property type="evidence" value="ECO:0000318"/>
    <property type="project" value="GO_Central"/>
</dbReference>
<evidence type="ECO:0000256" key="14">
    <source>
        <dbReference type="SAM" id="MobiDB-lite"/>
    </source>
</evidence>
<evidence type="ECO:0000313" key="15">
    <source>
        <dbReference type="EMBL" id="EDQ85556.1"/>
    </source>
</evidence>
<comment type="similarity">
    <text evidence="2">Belongs to the protein prenyltransferase subunit alpha family.</text>
</comment>
<dbReference type="Proteomes" id="UP000001357">
    <property type="component" value="Unassembled WGS sequence"/>
</dbReference>
<keyword evidence="7" id="KW-0677">Repeat</keyword>
<dbReference type="Gene3D" id="1.25.40.120">
    <property type="entry name" value="Protein prenylyltransferase"/>
    <property type="match status" value="2"/>
</dbReference>
<dbReference type="InterPro" id="IPR002088">
    <property type="entry name" value="Prenyl_trans_a"/>
</dbReference>
<evidence type="ECO:0000256" key="8">
    <source>
        <dbReference type="ARBA" id="ARBA00022842"/>
    </source>
</evidence>
<evidence type="ECO:0000256" key="10">
    <source>
        <dbReference type="ARBA" id="ARBA00041392"/>
    </source>
</evidence>
<dbReference type="GO" id="GO:0007323">
    <property type="term" value="P:peptide pheromone maturation"/>
    <property type="evidence" value="ECO:0000318"/>
    <property type="project" value="GO_Central"/>
</dbReference>
<keyword evidence="16" id="KW-1185">Reference proteome</keyword>
<keyword evidence="8" id="KW-0460">Magnesium</keyword>
<feature type="region of interest" description="Disordered" evidence="14">
    <location>
        <begin position="1"/>
        <end position="23"/>
    </location>
</feature>
<evidence type="ECO:0000256" key="11">
    <source>
        <dbReference type="ARBA" id="ARBA00042436"/>
    </source>
</evidence>
<evidence type="ECO:0000256" key="12">
    <source>
        <dbReference type="ARBA" id="ARBA00043086"/>
    </source>
</evidence>
<dbReference type="RefSeq" id="XP_001749505.1">
    <property type="nucleotide sequence ID" value="XM_001749453.1"/>
</dbReference>
<dbReference type="eggNOG" id="KOG0530">
    <property type="taxonomic scope" value="Eukaryota"/>
</dbReference>
<dbReference type="PANTHER" id="PTHR11129:SF1">
    <property type="entry name" value="PROTEIN FARNESYLTRANSFERASE_GERANYLGERANYLTRANSFERASE TYPE-1 SUBUNIT ALPHA"/>
    <property type="match status" value="1"/>
</dbReference>
<dbReference type="GeneID" id="5894792"/>
<dbReference type="GO" id="GO:0005737">
    <property type="term" value="C:cytoplasm"/>
    <property type="evidence" value="ECO:0000318"/>
    <property type="project" value="GO_Central"/>
</dbReference>
<dbReference type="OMA" id="HRHTIID"/>
<dbReference type="GO" id="GO:0004660">
    <property type="term" value="F:protein farnesyltransferase activity"/>
    <property type="evidence" value="ECO:0007669"/>
    <property type="project" value="UniProtKB-EC"/>
</dbReference>
<dbReference type="GO" id="GO:0004662">
    <property type="term" value="F:CAAX-protein geranylgeranyltransferase activity"/>
    <property type="evidence" value="ECO:0007669"/>
    <property type="project" value="UniProtKB-EC"/>
</dbReference>
<sequence>MELKGSAEWADVQPIPQDDGPNPACPIAYDEEFREAMDYFRAVVAKEEISERALLLTSHVIAQNPANYSVWHYRRKLLRALQADLHKELLYIGEIIEANLKNYQVWQWAMVRFQLFATLPGNGLQYVDELLETDVWNNSAWSHRHFVCRSTNRYSDTAGWAAERDYCLARIKQSPNNESSWNYLHGLVAAVSQSYADDAAIAEAIEALSAEDPPLRFALRARVDLMCSRALACADGVAAQDALQTCLRLKDEVDGIRAKYWAWRHEQLAKQLATVLASS</sequence>
<dbReference type="EC" id="2.5.1.59" evidence="3"/>
<dbReference type="GO" id="GO:0005965">
    <property type="term" value="C:protein farnesyltransferase complex"/>
    <property type="evidence" value="ECO:0000318"/>
    <property type="project" value="GO_Central"/>
</dbReference>
<dbReference type="STRING" id="81824.A9V9V9"/>
<evidence type="ECO:0000256" key="1">
    <source>
        <dbReference type="ARBA" id="ARBA00001946"/>
    </source>
</evidence>
<evidence type="ECO:0000256" key="7">
    <source>
        <dbReference type="ARBA" id="ARBA00022737"/>
    </source>
</evidence>
<dbReference type="SUPFAM" id="SSF48439">
    <property type="entry name" value="Protein prenylyltransferase"/>
    <property type="match status" value="1"/>
</dbReference>
<dbReference type="AlphaFoldDB" id="A9V9V9"/>
<accession>A9V9V9</accession>
<dbReference type="Pfam" id="PF01239">
    <property type="entry name" value="PPTA"/>
    <property type="match status" value="3"/>
</dbReference>
<evidence type="ECO:0000256" key="6">
    <source>
        <dbReference type="ARBA" id="ARBA00022679"/>
    </source>
</evidence>
<dbReference type="EMBL" id="CH991572">
    <property type="protein sequence ID" value="EDQ85556.1"/>
    <property type="molecule type" value="Genomic_DNA"/>
</dbReference>
<dbReference type="InParanoid" id="A9V9V9"/>
<dbReference type="PANTHER" id="PTHR11129">
    <property type="entry name" value="PROTEIN FARNESYLTRANSFERASE ALPHA SUBUNIT/RAB GERANYLGERANYL TRANSFERASE ALPHA SUBUNIT"/>
    <property type="match status" value="1"/>
</dbReference>
<evidence type="ECO:0000256" key="5">
    <source>
        <dbReference type="ARBA" id="ARBA00022602"/>
    </source>
</evidence>
<keyword evidence="6" id="KW-0808">Transferase</keyword>
<evidence type="ECO:0000256" key="9">
    <source>
        <dbReference type="ARBA" id="ARBA00040965"/>
    </source>
</evidence>
<comment type="cofactor">
    <cofactor evidence="1">
        <name>Mg(2+)</name>
        <dbReference type="ChEBI" id="CHEBI:18420"/>
    </cofactor>
</comment>
<dbReference type="PROSITE" id="PS51147">
    <property type="entry name" value="PFTA"/>
    <property type="match status" value="2"/>
</dbReference>
<keyword evidence="5" id="KW-0637">Prenyltransferase</keyword>
<evidence type="ECO:0000256" key="13">
    <source>
        <dbReference type="ARBA" id="ARBA00043219"/>
    </source>
</evidence>
<dbReference type="KEGG" id="mbr:MONBRDRAFT_29023"/>
<dbReference type="FunCoup" id="A9V9V9">
    <property type="interactions" value="1189"/>
</dbReference>
<evidence type="ECO:0000256" key="3">
    <source>
        <dbReference type="ARBA" id="ARBA00012700"/>
    </source>
</evidence>
<dbReference type="EC" id="2.5.1.58" evidence="4"/>
<evidence type="ECO:0000256" key="4">
    <source>
        <dbReference type="ARBA" id="ARBA00012702"/>
    </source>
</evidence>
<protein>
    <recommendedName>
        <fullName evidence="9">Protein farnesyltransferase/geranylgeranyltransferase type-1 subunit alpha</fullName>
        <ecNumber evidence="4">2.5.1.58</ecNumber>
        <ecNumber evidence="3">2.5.1.59</ecNumber>
    </recommendedName>
    <alternativeName>
        <fullName evidence="12">CAAX farnesyltransferase subunit alpha</fullName>
    </alternativeName>
    <alternativeName>
        <fullName evidence="11">FTase-alpha</fullName>
    </alternativeName>
    <alternativeName>
        <fullName evidence="10">Ras proteins prenyltransferase subunit alpha</fullName>
    </alternativeName>
    <alternativeName>
        <fullName evidence="13">Type I protein geranyl-geranyltransferase subunit alpha</fullName>
    </alternativeName>
</protein>
<name>A9V9V9_MONBE</name>